<evidence type="ECO:0000256" key="1">
    <source>
        <dbReference type="SAM" id="MobiDB-lite"/>
    </source>
</evidence>
<feature type="region of interest" description="Disordered" evidence="1">
    <location>
        <begin position="221"/>
        <end position="279"/>
    </location>
</feature>
<feature type="region of interest" description="Disordered" evidence="1">
    <location>
        <begin position="1"/>
        <end position="65"/>
    </location>
</feature>
<dbReference type="Proteomes" id="UP000030665">
    <property type="component" value="Unassembled WGS sequence"/>
</dbReference>
<reference evidence="2" key="2">
    <citation type="submission" date="2014-03" db="EMBL/GenBank/DDBJ databases">
        <title>The whipworm genome and dual-species transcriptomics of an intimate host-pathogen interaction.</title>
        <authorList>
            <person name="Foth B.J."/>
            <person name="Tsai I.J."/>
            <person name="Reid A.J."/>
            <person name="Bancroft A.J."/>
            <person name="Nichol S."/>
            <person name="Tracey A."/>
            <person name="Holroyd N."/>
            <person name="Cotton J.A."/>
            <person name="Stanley E.J."/>
            <person name="Zarowiecki M."/>
            <person name="Liu J.Z."/>
            <person name="Huckvale T."/>
            <person name="Cooper P.J."/>
            <person name="Grencis R.K."/>
            <person name="Berriman M."/>
        </authorList>
    </citation>
    <scope>NUCLEOTIDE SEQUENCE [LARGE SCALE GENOMIC DNA]</scope>
</reference>
<dbReference type="AlphaFoldDB" id="A0A077ZLN6"/>
<organism evidence="2 3">
    <name type="scientific">Trichuris trichiura</name>
    <name type="common">Whipworm</name>
    <name type="synonym">Trichocephalus trichiurus</name>
    <dbReference type="NCBI Taxonomy" id="36087"/>
    <lineage>
        <taxon>Eukaryota</taxon>
        <taxon>Metazoa</taxon>
        <taxon>Ecdysozoa</taxon>
        <taxon>Nematoda</taxon>
        <taxon>Enoplea</taxon>
        <taxon>Dorylaimia</taxon>
        <taxon>Trichinellida</taxon>
        <taxon>Trichuridae</taxon>
        <taxon>Trichuris</taxon>
    </lineage>
</organism>
<feature type="compositionally biased region" description="Polar residues" evidence="1">
    <location>
        <begin position="261"/>
        <end position="270"/>
    </location>
</feature>
<evidence type="ECO:0000313" key="2">
    <source>
        <dbReference type="EMBL" id="CDW60619.1"/>
    </source>
</evidence>
<sequence>MSTLESPRDLRKTRRSEQLASCRSAQKLLRHPVRDPPKAAHEEGRLARSIRQAPPTRRKTEEAMSPVQPCLTLPPVFFPGPFPCAHCSASFTRPTEMTAHLISTYGIRKISFMCRKCQRTGSTMAISVHYSRCGRTRTNDSNNKVPCLAPDCPGKFQSLAGMRLRARTQHPVEFVATRPALKRPRWGKEEEYLLAQEEANALSTNNPPTNIKTAIRQALRSNGPTRAPGNQTDPAPSSDRDHRPFPPPPGPARRSGSPSPQQHNPHQSATILPKAGIFS</sequence>
<gene>
    <name evidence="2" type="ORF">TTRE_0000900901</name>
</gene>
<keyword evidence="3" id="KW-1185">Reference proteome</keyword>
<feature type="compositionally biased region" description="Basic and acidic residues" evidence="1">
    <location>
        <begin position="1"/>
        <end position="10"/>
    </location>
</feature>
<evidence type="ECO:0008006" key="4">
    <source>
        <dbReference type="Google" id="ProtNLM"/>
    </source>
</evidence>
<name>A0A077ZLN6_TRITR</name>
<reference evidence="2" key="1">
    <citation type="submission" date="2014-01" db="EMBL/GenBank/DDBJ databases">
        <authorList>
            <person name="Aslett M."/>
        </authorList>
    </citation>
    <scope>NUCLEOTIDE SEQUENCE</scope>
</reference>
<evidence type="ECO:0000313" key="3">
    <source>
        <dbReference type="Proteomes" id="UP000030665"/>
    </source>
</evidence>
<dbReference type="EMBL" id="HG807247">
    <property type="protein sequence ID" value="CDW60619.1"/>
    <property type="molecule type" value="Genomic_DNA"/>
</dbReference>
<feature type="compositionally biased region" description="Basic and acidic residues" evidence="1">
    <location>
        <begin position="32"/>
        <end position="46"/>
    </location>
</feature>
<proteinExistence type="predicted"/>
<feature type="compositionally biased region" description="Polar residues" evidence="1">
    <location>
        <begin position="221"/>
        <end position="235"/>
    </location>
</feature>
<accession>A0A077ZLN6</accession>
<protein>
    <recommendedName>
        <fullName evidence="4">C2H2-type domain-containing protein</fullName>
    </recommendedName>
</protein>